<dbReference type="EMBL" id="QRZI01000002">
    <property type="protein sequence ID" value="RGV65660.1"/>
    <property type="molecule type" value="Genomic_DNA"/>
</dbReference>
<evidence type="ECO:0000256" key="4">
    <source>
        <dbReference type="ARBA" id="ARBA00022692"/>
    </source>
</evidence>
<dbReference type="Proteomes" id="UP000285897">
    <property type="component" value="Unassembled WGS sequence"/>
</dbReference>
<dbReference type="Pfam" id="PF00528">
    <property type="entry name" value="BPD_transp_1"/>
    <property type="match status" value="1"/>
</dbReference>
<dbReference type="InterPro" id="IPR035906">
    <property type="entry name" value="MetI-like_sf"/>
</dbReference>
<evidence type="ECO:0000313" key="19">
    <source>
        <dbReference type="EMBL" id="RHK98067.1"/>
    </source>
</evidence>
<dbReference type="SUPFAM" id="SSF161098">
    <property type="entry name" value="MetI-like"/>
    <property type="match status" value="1"/>
</dbReference>
<comment type="function">
    <text evidence="8">Part of the ABC transporter complex CysAWTP (TC 3.A.1.6.1) involved in sulfate/thiosulfate import. Probably responsible for the translocation of the substrate across the membrane.</text>
</comment>
<reference evidence="23 24" key="2">
    <citation type="submission" date="2018-08" db="EMBL/GenBank/DDBJ databases">
        <title>A genome reference for cultivated species of the human gut microbiota.</title>
        <authorList>
            <person name="Zou Y."/>
            <person name="Xue W."/>
            <person name="Luo G."/>
        </authorList>
    </citation>
    <scope>NUCLEOTIDE SEQUENCE [LARGE SCALE GENOMIC DNA]</scope>
    <source>
        <strain evidence="16 24">AF14-23</strain>
        <strain evidence="15 27">AF21-24</strain>
        <strain evidence="14 30">AF25-21</strain>
        <strain evidence="13 25">AF29-2BH</strain>
        <strain evidence="20 31">AF37-6AC</strain>
        <strain evidence="19 28">AF39-4</strain>
        <strain evidence="18 26">AM22-9LB</strain>
        <strain evidence="17 29">AM29-25AC</strain>
        <strain evidence="12 23">OM06-11AA</strain>
    </source>
</reference>
<dbReference type="Proteomes" id="UP000284644">
    <property type="component" value="Unassembled WGS sequence"/>
</dbReference>
<comment type="function">
    <text evidence="9">Part of the ABC transporter complex (TC 3.A.1.6.1) involved in sulfate/thiosulfate import.</text>
</comment>
<comment type="caution">
    <text evidence="9">Lacks conserved residue(s) required for the propagation of feature annotation.</text>
</comment>
<evidence type="ECO:0000313" key="22">
    <source>
        <dbReference type="Proteomes" id="UP000095409"/>
    </source>
</evidence>
<dbReference type="PANTHER" id="PTHR30406:SF10">
    <property type="entry name" value="SULFATE TRANSPORT SYSTEM PERMEASE PROTEIN CYST"/>
    <property type="match status" value="1"/>
</dbReference>
<dbReference type="Gene3D" id="1.10.3720.10">
    <property type="entry name" value="MetI-like"/>
    <property type="match status" value="1"/>
</dbReference>
<dbReference type="EMBL" id="QSUB01000001">
    <property type="protein sequence ID" value="RGN07230.1"/>
    <property type="molecule type" value="Genomic_DNA"/>
</dbReference>
<dbReference type="EMBL" id="QSJW01000002">
    <property type="protein sequence ID" value="RHE14805.1"/>
    <property type="molecule type" value="Genomic_DNA"/>
</dbReference>
<dbReference type="NCBIfam" id="TIGR00969">
    <property type="entry name" value="3a0106s02"/>
    <property type="match status" value="1"/>
</dbReference>
<dbReference type="Proteomes" id="UP000284267">
    <property type="component" value="Unassembled WGS sequence"/>
</dbReference>
<evidence type="ECO:0000256" key="6">
    <source>
        <dbReference type="ARBA" id="ARBA00023032"/>
    </source>
</evidence>
<feature type="transmembrane region" description="Helical" evidence="9">
    <location>
        <begin position="136"/>
        <end position="155"/>
    </location>
</feature>
<evidence type="ECO:0000313" key="32">
    <source>
        <dbReference type="Proteomes" id="UP000293506"/>
    </source>
</evidence>
<dbReference type="EMBL" id="CYZD01000001">
    <property type="protein sequence ID" value="CUN43133.1"/>
    <property type="molecule type" value="Genomic_DNA"/>
</dbReference>
<keyword evidence="5 9" id="KW-1133">Transmembrane helix</keyword>
<dbReference type="EMBL" id="QRHZ01000001">
    <property type="protein sequence ID" value="RHG19815.1"/>
    <property type="molecule type" value="Genomic_DNA"/>
</dbReference>
<evidence type="ECO:0000313" key="26">
    <source>
        <dbReference type="Proteomes" id="UP000284220"/>
    </source>
</evidence>
<feature type="transmembrane region" description="Helical" evidence="9">
    <location>
        <begin position="243"/>
        <end position="264"/>
    </location>
</feature>
<reference evidence="11 22" key="1">
    <citation type="submission" date="2015-09" db="EMBL/GenBank/DDBJ databases">
        <authorList>
            <consortium name="Pathogen Informatics"/>
        </authorList>
    </citation>
    <scope>NUCLEOTIDE SEQUENCE [LARGE SCALE GENOMIC DNA]</scope>
    <source>
        <strain evidence="11 22">2789STDY5608837</strain>
    </source>
</reference>
<keyword evidence="3 9" id="KW-0813">Transport</keyword>
<dbReference type="Proteomes" id="UP000293506">
    <property type="component" value="Unassembled WGS sequence"/>
</dbReference>
<evidence type="ECO:0000313" key="14">
    <source>
        <dbReference type="EMBL" id="RGR50614.1"/>
    </source>
</evidence>
<dbReference type="EMBL" id="RCXQ01000002">
    <property type="protein sequence ID" value="RYT68087.1"/>
    <property type="molecule type" value="Genomic_DNA"/>
</dbReference>
<sequence length="278" mass="30385">MKKSKKRVIPGFGLTMGVTITMLSIVVLIPLASLVIYSSQLGFNEFIEVITRKRILSSFYVSFITALGASFVNAVMGLILAWVLVRYEFPGKRIMDGMIELPFALPTAVAGISLTSLTSDQGLIGSFFAKFGIKIAYTKLGITFALIFVGIPFVARAVQPVLEKLDGSYEEAARVMGAKPAYIFRRVILPELLPPLLTGTGLAFGRCLGEYGSVVFIAGNRPYETEITPLIIMSELQEFDYKSATSIALVMLVASFLILFLMNLMQARNSKRLRGGNA</sequence>
<feature type="transmembrane region" description="Helical" evidence="9">
    <location>
        <begin position="12"/>
        <end position="39"/>
    </location>
</feature>
<dbReference type="Proteomes" id="UP000284242">
    <property type="component" value="Unassembled WGS sequence"/>
</dbReference>
<dbReference type="Proteomes" id="UP000283585">
    <property type="component" value="Unassembled WGS sequence"/>
</dbReference>
<evidence type="ECO:0000256" key="5">
    <source>
        <dbReference type="ARBA" id="ARBA00022989"/>
    </source>
</evidence>
<evidence type="ECO:0000313" key="16">
    <source>
        <dbReference type="EMBL" id="RGV65660.1"/>
    </source>
</evidence>
<dbReference type="NCBIfam" id="TIGR02139">
    <property type="entry name" value="permease_CysT"/>
    <property type="match status" value="1"/>
</dbReference>
<reference evidence="21 32" key="3">
    <citation type="journal article" date="2019" name="Science, e1252229">
        <title>Invertible promoters mediate bacterial phase variation, antibiotic resistance, and host adaptation in the gut.</title>
        <authorList>
            <person name="Jiang X."/>
            <person name="Hall A.B."/>
            <person name="Arthur T.D."/>
            <person name="Plichta D.R."/>
            <person name="Covington C.T."/>
            <person name="Poyet M."/>
            <person name="Crothers J."/>
            <person name="Moses P.L."/>
            <person name="Tolonen A.C."/>
            <person name="Vlamakis H."/>
            <person name="Alm E.J."/>
            <person name="Xavier R.J."/>
        </authorList>
    </citation>
    <scope>NUCLEOTIDE SEQUENCE [LARGE SCALE GENOMIC DNA]</scope>
    <source>
        <strain evidence="32">af_0058</strain>
        <strain evidence="21">Af_0058</strain>
    </source>
</reference>
<dbReference type="GO" id="GO:0005886">
    <property type="term" value="C:plasma membrane"/>
    <property type="evidence" value="ECO:0007669"/>
    <property type="project" value="InterPro"/>
</dbReference>
<evidence type="ECO:0000256" key="3">
    <source>
        <dbReference type="ARBA" id="ARBA00022448"/>
    </source>
</evidence>
<keyword evidence="6 9" id="KW-0764">Sulfate transport</keyword>
<evidence type="ECO:0000313" key="20">
    <source>
        <dbReference type="EMBL" id="RHL49452.1"/>
    </source>
</evidence>
<dbReference type="EMBL" id="QRUH01000002">
    <property type="protein sequence ID" value="RGR50614.1"/>
    <property type="molecule type" value="Genomic_DNA"/>
</dbReference>
<evidence type="ECO:0000313" key="24">
    <source>
        <dbReference type="Proteomes" id="UP000265828"/>
    </source>
</evidence>
<evidence type="ECO:0000313" key="18">
    <source>
        <dbReference type="EMBL" id="RHG19815.1"/>
    </source>
</evidence>
<evidence type="ECO:0000313" key="11">
    <source>
        <dbReference type="EMBL" id="CUN43133.1"/>
    </source>
</evidence>
<dbReference type="PROSITE" id="PS50928">
    <property type="entry name" value="ABC_TM1"/>
    <property type="match status" value="1"/>
</dbReference>
<dbReference type="AlphaFoldDB" id="A0A173WUH7"/>
<dbReference type="PANTHER" id="PTHR30406">
    <property type="entry name" value="SULFATE TRANSPORT SYSTEM PERMEASE PROTEIN"/>
    <property type="match status" value="1"/>
</dbReference>
<dbReference type="GO" id="GO:0015419">
    <property type="term" value="F:ABC-type sulfate transporter activity"/>
    <property type="evidence" value="ECO:0007669"/>
    <property type="project" value="UniProtKB-UniRule"/>
</dbReference>
<name>A0A173WUH7_9FIRM</name>
<dbReference type="InterPro" id="IPR011865">
    <property type="entry name" value="CysT_permease"/>
</dbReference>
<evidence type="ECO:0000256" key="8">
    <source>
        <dbReference type="ARBA" id="ARBA00025323"/>
    </source>
</evidence>
<evidence type="ECO:0000313" key="21">
    <source>
        <dbReference type="EMBL" id="RYT68087.1"/>
    </source>
</evidence>
<dbReference type="EMBL" id="QROE01000001">
    <property type="protein sequence ID" value="RHK98067.1"/>
    <property type="molecule type" value="Genomic_DNA"/>
</dbReference>
<evidence type="ECO:0000256" key="9">
    <source>
        <dbReference type="RuleBase" id="RU366001"/>
    </source>
</evidence>
<dbReference type="Proteomes" id="UP000261222">
    <property type="component" value="Unassembled WGS sequence"/>
</dbReference>
<evidence type="ECO:0000256" key="1">
    <source>
        <dbReference type="ARBA" id="ARBA00004141"/>
    </source>
</evidence>
<evidence type="ECO:0000313" key="31">
    <source>
        <dbReference type="Proteomes" id="UP000285897"/>
    </source>
</evidence>
<dbReference type="InterPro" id="IPR005667">
    <property type="entry name" value="Sulph_transpt2"/>
</dbReference>
<dbReference type="EMBL" id="QRVV01000001">
    <property type="protein sequence ID" value="RGS76203.1"/>
    <property type="molecule type" value="Genomic_DNA"/>
</dbReference>
<dbReference type="Proteomes" id="UP000095409">
    <property type="component" value="Unassembled WGS sequence"/>
</dbReference>
<evidence type="ECO:0000313" key="27">
    <source>
        <dbReference type="Proteomes" id="UP000284242"/>
    </source>
</evidence>
<keyword evidence="4 9" id="KW-0812">Transmembrane</keyword>
<evidence type="ECO:0000313" key="17">
    <source>
        <dbReference type="EMBL" id="RHE14805.1"/>
    </source>
</evidence>
<dbReference type="Proteomes" id="UP000284220">
    <property type="component" value="Unassembled WGS sequence"/>
</dbReference>
<evidence type="ECO:0000313" key="13">
    <source>
        <dbReference type="EMBL" id="RGQ06021.1"/>
    </source>
</evidence>
<evidence type="ECO:0000313" key="12">
    <source>
        <dbReference type="EMBL" id="RGN07230.1"/>
    </source>
</evidence>
<gene>
    <name evidence="11" type="primary">cysW_2</name>
    <name evidence="12" type="synonym">cysT</name>
    <name evidence="20" type="ORF">DW021_03675</name>
    <name evidence="19" type="ORF">DW040_01820</name>
    <name evidence="18" type="ORF">DW272_01020</name>
    <name evidence="17" type="ORF">DW767_03220</name>
    <name evidence="16" type="ORF">DWW07_03680</name>
    <name evidence="15" type="ORF">DWX77_00410</name>
    <name evidence="14" type="ORF">DWY46_04305</name>
    <name evidence="13" type="ORF">DWZ12_06010</name>
    <name evidence="12" type="ORF">DXB81_01495</name>
    <name evidence="21" type="ORF">EAI82_02465</name>
    <name evidence="11" type="ORF">ERS852394_00215</name>
</gene>
<feature type="transmembrane region" description="Helical" evidence="9">
    <location>
        <begin position="59"/>
        <end position="85"/>
    </location>
</feature>
<evidence type="ECO:0000313" key="23">
    <source>
        <dbReference type="Proteomes" id="UP000261222"/>
    </source>
</evidence>
<dbReference type="EMBL" id="QRSS01000005">
    <property type="protein sequence ID" value="RGQ06021.1"/>
    <property type="molecule type" value="Genomic_DNA"/>
</dbReference>
<organism evidence="11 22">
    <name type="scientific">Blautia obeum</name>
    <dbReference type="NCBI Taxonomy" id="40520"/>
    <lineage>
        <taxon>Bacteria</taxon>
        <taxon>Bacillati</taxon>
        <taxon>Bacillota</taxon>
        <taxon>Clostridia</taxon>
        <taxon>Lachnospirales</taxon>
        <taxon>Lachnospiraceae</taxon>
        <taxon>Blautia</taxon>
    </lineage>
</organism>
<dbReference type="CDD" id="cd06261">
    <property type="entry name" value="TM_PBP2"/>
    <property type="match status" value="1"/>
</dbReference>
<evidence type="ECO:0000313" key="25">
    <source>
        <dbReference type="Proteomes" id="UP000283585"/>
    </source>
</evidence>
<evidence type="ECO:0000313" key="15">
    <source>
        <dbReference type="EMBL" id="RGS76203.1"/>
    </source>
</evidence>
<comment type="similarity">
    <text evidence="9">Belongs to the binding-protein-dependent transport system permease family. CysTW subfamily.</text>
</comment>
<dbReference type="Proteomes" id="UP000285839">
    <property type="component" value="Unassembled WGS sequence"/>
</dbReference>
<evidence type="ECO:0000256" key="7">
    <source>
        <dbReference type="ARBA" id="ARBA00023136"/>
    </source>
</evidence>
<comment type="subunit">
    <text evidence="2">The complex is composed of two ATP-binding proteins (CysA), two transmembrane proteins (CysT and CysW) and a solute-binding protein (CysP).</text>
</comment>
<feature type="domain" description="ABC transmembrane type-1" evidence="10">
    <location>
        <begin position="59"/>
        <end position="262"/>
    </location>
</feature>
<accession>A0A173WUH7</accession>
<comment type="subcellular location">
    <subcellularLocation>
        <location evidence="1">Membrane</location>
        <topology evidence="1">Multi-pass membrane protein</topology>
    </subcellularLocation>
</comment>
<proteinExistence type="inferred from homology"/>
<evidence type="ECO:0000313" key="29">
    <source>
        <dbReference type="Proteomes" id="UP000284644"/>
    </source>
</evidence>
<evidence type="ECO:0000313" key="30">
    <source>
        <dbReference type="Proteomes" id="UP000285839"/>
    </source>
</evidence>
<dbReference type="InterPro" id="IPR000515">
    <property type="entry name" value="MetI-like"/>
</dbReference>
<keyword evidence="7 9" id="KW-0472">Membrane</keyword>
<evidence type="ECO:0000256" key="2">
    <source>
        <dbReference type="ARBA" id="ARBA00011779"/>
    </source>
</evidence>
<evidence type="ECO:0000313" key="28">
    <source>
        <dbReference type="Proteomes" id="UP000284267"/>
    </source>
</evidence>
<dbReference type="RefSeq" id="WP_022389386.1">
    <property type="nucleotide sequence ID" value="NZ_CABJDZ010000001.1"/>
</dbReference>
<evidence type="ECO:0000259" key="10">
    <source>
        <dbReference type="PROSITE" id="PS50928"/>
    </source>
</evidence>
<dbReference type="FunFam" id="1.10.3720.10:FF:000004">
    <property type="entry name" value="Sulfate transport system permease protein CysT"/>
    <property type="match status" value="1"/>
</dbReference>
<dbReference type="EMBL" id="QROS01000002">
    <property type="protein sequence ID" value="RHL49452.1"/>
    <property type="molecule type" value="Genomic_DNA"/>
</dbReference>
<protein>
    <recommendedName>
        <fullName evidence="9">Sulfate transport system permease protein CysT</fullName>
    </recommendedName>
</protein>
<dbReference type="Proteomes" id="UP000265828">
    <property type="component" value="Unassembled WGS sequence"/>
</dbReference>
<dbReference type="GeneID" id="79804446"/>